<feature type="region of interest" description="Disordered" evidence="4">
    <location>
        <begin position="387"/>
        <end position="413"/>
    </location>
</feature>
<evidence type="ECO:0000256" key="2">
    <source>
        <dbReference type="ARBA" id="ARBA00022450"/>
    </source>
</evidence>
<dbReference type="PROSITE" id="PS00012">
    <property type="entry name" value="PHOSPHOPANTETHEINE"/>
    <property type="match status" value="1"/>
</dbReference>
<keyword evidence="2" id="KW-0596">Phosphopantetheine</keyword>
<comment type="caution">
    <text evidence="6">The sequence shown here is derived from an EMBL/GenBank/DDBJ whole genome shotgun (WGS) entry which is preliminary data.</text>
</comment>
<dbReference type="Gene3D" id="3.40.50.12780">
    <property type="entry name" value="N-terminal domain of ligase-like"/>
    <property type="match status" value="1"/>
</dbReference>
<dbReference type="Proteomes" id="UP001499843">
    <property type="component" value="Unassembled WGS sequence"/>
</dbReference>
<dbReference type="SMART" id="SM00823">
    <property type="entry name" value="PKS_PP"/>
    <property type="match status" value="1"/>
</dbReference>
<dbReference type="SUPFAM" id="SSF52777">
    <property type="entry name" value="CoA-dependent acyltransferases"/>
    <property type="match status" value="2"/>
</dbReference>
<dbReference type="SMART" id="SM00824">
    <property type="entry name" value="PKS_TE"/>
    <property type="match status" value="1"/>
</dbReference>
<name>A0ABN3D5L4_9ACTN</name>
<dbReference type="PANTHER" id="PTHR45527:SF1">
    <property type="entry name" value="FATTY ACID SYNTHASE"/>
    <property type="match status" value="1"/>
</dbReference>
<dbReference type="InterPro" id="IPR001031">
    <property type="entry name" value="Thioesterase"/>
</dbReference>
<dbReference type="Gene3D" id="3.30.559.30">
    <property type="entry name" value="Nonribosomal peptide synthetase, condensation domain"/>
    <property type="match status" value="1"/>
</dbReference>
<dbReference type="InterPro" id="IPR025110">
    <property type="entry name" value="AMP-bd_C"/>
</dbReference>
<dbReference type="PANTHER" id="PTHR45527">
    <property type="entry name" value="NONRIBOSOMAL PEPTIDE SYNTHETASE"/>
    <property type="match status" value="1"/>
</dbReference>
<dbReference type="InterPro" id="IPR010071">
    <property type="entry name" value="AA_adenyl_dom"/>
</dbReference>
<dbReference type="CDD" id="cd05930">
    <property type="entry name" value="A_NRPS"/>
    <property type="match status" value="1"/>
</dbReference>
<dbReference type="InterPro" id="IPR020806">
    <property type="entry name" value="PKS_PP-bd"/>
</dbReference>
<dbReference type="Gene3D" id="3.30.559.10">
    <property type="entry name" value="Chloramphenicol acetyltransferase-like domain"/>
    <property type="match status" value="1"/>
</dbReference>
<evidence type="ECO:0000256" key="4">
    <source>
        <dbReference type="SAM" id="MobiDB-lite"/>
    </source>
</evidence>
<dbReference type="InterPro" id="IPR006162">
    <property type="entry name" value="Ppantetheine_attach_site"/>
</dbReference>
<dbReference type="PROSITE" id="PS00455">
    <property type="entry name" value="AMP_BINDING"/>
    <property type="match status" value="1"/>
</dbReference>
<dbReference type="SUPFAM" id="SSF53474">
    <property type="entry name" value="alpha/beta-Hydrolases"/>
    <property type="match status" value="1"/>
</dbReference>
<dbReference type="InterPro" id="IPR045851">
    <property type="entry name" value="AMP-bd_C_sf"/>
</dbReference>
<evidence type="ECO:0000313" key="7">
    <source>
        <dbReference type="Proteomes" id="UP001499843"/>
    </source>
</evidence>
<keyword evidence="3" id="KW-0597">Phosphoprotein</keyword>
<keyword evidence="7" id="KW-1185">Reference proteome</keyword>
<organism evidence="6 7">
    <name type="scientific">Nonomuraea monospora</name>
    <dbReference type="NCBI Taxonomy" id="568818"/>
    <lineage>
        <taxon>Bacteria</taxon>
        <taxon>Bacillati</taxon>
        <taxon>Actinomycetota</taxon>
        <taxon>Actinomycetes</taxon>
        <taxon>Streptosporangiales</taxon>
        <taxon>Streptosporangiaceae</taxon>
        <taxon>Nonomuraea</taxon>
    </lineage>
</organism>
<dbReference type="Pfam" id="PF00668">
    <property type="entry name" value="Condensation"/>
    <property type="match status" value="2"/>
</dbReference>
<evidence type="ECO:0000259" key="5">
    <source>
        <dbReference type="PROSITE" id="PS50075"/>
    </source>
</evidence>
<evidence type="ECO:0000313" key="6">
    <source>
        <dbReference type="EMBL" id="GAA2220110.1"/>
    </source>
</evidence>
<dbReference type="Pfam" id="PF13193">
    <property type="entry name" value="AMP-binding_C"/>
    <property type="match status" value="1"/>
</dbReference>
<dbReference type="Pfam" id="PF00975">
    <property type="entry name" value="Thioesterase"/>
    <property type="match status" value="1"/>
</dbReference>
<accession>A0ABN3D5L4</accession>
<dbReference type="Gene3D" id="1.10.1200.10">
    <property type="entry name" value="ACP-like"/>
    <property type="match status" value="1"/>
</dbReference>
<dbReference type="Pfam" id="PF00501">
    <property type="entry name" value="AMP-binding"/>
    <property type="match status" value="1"/>
</dbReference>
<evidence type="ECO:0000256" key="1">
    <source>
        <dbReference type="ARBA" id="ARBA00001957"/>
    </source>
</evidence>
<dbReference type="SUPFAM" id="SSF56801">
    <property type="entry name" value="Acetyl-CoA synthetase-like"/>
    <property type="match status" value="1"/>
</dbReference>
<comment type="cofactor">
    <cofactor evidence="1">
        <name>pantetheine 4'-phosphate</name>
        <dbReference type="ChEBI" id="CHEBI:47942"/>
    </cofactor>
</comment>
<dbReference type="InterPro" id="IPR036736">
    <property type="entry name" value="ACP-like_sf"/>
</dbReference>
<dbReference type="Gene3D" id="3.30.300.30">
    <property type="match status" value="1"/>
</dbReference>
<dbReference type="InterPro" id="IPR009081">
    <property type="entry name" value="PP-bd_ACP"/>
</dbReference>
<dbReference type="InterPro" id="IPR029058">
    <property type="entry name" value="AB_hydrolase_fold"/>
</dbReference>
<dbReference type="NCBIfam" id="TIGR01733">
    <property type="entry name" value="AA-adenyl-dom"/>
    <property type="match status" value="1"/>
</dbReference>
<proteinExistence type="predicted"/>
<dbReference type="Gene3D" id="3.40.50.1820">
    <property type="entry name" value="alpha/beta hydrolase"/>
    <property type="match status" value="1"/>
</dbReference>
<feature type="domain" description="Carrier" evidence="5">
    <location>
        <begin position="1029"/>
        <end position="1104"/>
    </location>
</feature>
<dbReference type="EMBL" id="BAAAQX010000082">
    <property type="protein sequence ID" value="GAA2220110.1"/>
    <property type="molecule type" value="Genomic_DNA"/>
</dbReference>
<dbReference type="InterPro" id="IPR020802">
    <property type="entry name" value="TesA-like"/>
</dbReference>
<gene>
    <name evidence="6" type="ORF">GCM10009850_121890</name>
</gene>
<evidence type="ECO:0000256" key="3">
    <source>
        <dbReference type="ARBA" id="ARBA00022553"/>
    </source>
</evidence>
<dbReference type="InterPro" id="IPR001242">
    <property type="entry name" value="Condensation_dom"/>
</dbReference>
<protein>
    <submittedName>
        <fullName evidence="6">Amino acid adenylation domain-containing protein</fullName>
    </submittedName>
</protein>
<reference evidence="6 7" key="1">
    <citation type="journal article" date="2019" name="Int. J. Syst. Evol. Microbiol.">
        <title>The Global Catalogue of Microorganisms (GCM) 10K type strain sequencing project: providing services to taxonomists for standard genome sequencing and annotation.</title>
        <authorList>
            <consortium name="The Broad Institute Genomics Platform"/>
            <consortium name="The Broad Institute Genome Sequencing Center for Infectious Disease"/>
            <person name="Wu L."/>
            <person name="Ma J."/>
        </authorList>
    </citation>
    <scope>NUCLEOTIDE SEQUENCE [LARGE SCALE GENOMIC DNA]</scope>
    <source>
        <strain evidence="6 7">JCM 16114</strain>
    </source>
</reference>
<sequence>MNVASDIQQVSLHVEGFALSPQQRDLWVRAEETGEPVPEIRCAVTIDGDLDRDALRRAVAGVVARHEILRTGFHLVPGLTLPIQVITPAADVPADALIREAGGSPFADAVISDEGGSAFAGVEAADDLTRASLLRAELVRRSASEHTLLLSLPALCADVPGMAALAREIVTHYGDGAATSPADQNDSQYADLAEQGEPQYADLAEQDAPQYADLAEWMNELLTSPDAEAGAEFWQRQTAGGPPLLPFLRETGSSEIGSRKIGSREIGSREIGEEGTMAAGARVPVAERVWEHAGQVARRLAVPPRAVLTAFWAMTLYRYTRQQAMTLTVACAGRDHQDLRDGIGPVGREVPMGVELADDLPLTEAVRRVALLDAELRDFAFSYDAGRTSAADPGRTPTSDAGRTPTADAGRTPVAGHQVAIGHDTVEALPAGRGVRFSIASLERSSSLAPLELRCVELPGTTLLTIEHCPRRYAAADVRALAASLAVLAEHAALEPETEVGSLRLTLAEKAGAHPPAWKPALVHEQFERHASATPHAPAVTFEGDRLTYGELRERAYRTAGTLAAAGVRPGELVPVLADRGTDAIAAVLGVLMAGAAYVPVEPDTPANRIAFICGDVSARVALAPSRLAGRLPAGVRHVELEALREPGDAEPPTAVVNAGDPAYVIYTSGTTGTPKGVVVEHGQIAHYVMGVTGRLGAPVAGSFAMVSTLAADLGNTALFHALCGGGTLHVISKDRASDPDGLAAYLRAEAVDRMKIVPSHLRALLDSATRPADLLPRVTLVLGGEPLTHELAGRIAELGSCALVNHYGPTETTVGATTYAVAEGVDARCRTVPVGRPFGGTRLLLLDPARNPVPDWVPGEAYVSGPQVARGYLNRPDVTAERFLTLPSGERAYRTGDLLRRLPGGALEFLGRVDDQVKIRGYRVEPGEVEAVIRTYPGVHDVAVLARQDGAGDRHLAAYVAAHVPGHEASPAAAGLREFLHERLPDHMVPATIEVLGALPLTPNGKVDRKALLAREPQAAQPSRPVVAPRDEEEARLLAVWQDTLNNRSLGVTDDFFEVGGNSLLAVRLIAQIRRATGHALPLSALFPSGTVESMARLLREDPGAPEAVIVPINRGGTRQPFFCVHAGGGTALGYRELARDLGPDQPFYALQSPGLNGGELLTSLPEMAAEYVKAMRAVQPEGPYLIGGWCLGGIIAYEMTCVLRAQNQRTALLVLIDSDNPLTAEASAGRTEPTEDVLVRRFAWHFGIDGLLRPDLAALTSDERLDHLLDVACEHGVLPAGAGRTELGHLLRVYGNNIRAVEAYLDEFTPGELPDHPVVLYRPIEELAGGQDAGFGWPALVADRLTVEVVSGDHHSVMRAPAVSALAGRIGTLLGRLTGREG</sequence>
<dbReference type="SUPFAM" id="SSF47336">
    <property type="entry name" value="ACP-like"/>
    <property type="match status" value="1"/>
</dbReference>
<dbReference type="Pfam" id="PF00550">
    <property type="entry name" value="PP-binding"/>
    <property type="match status" value="1"/>
</dbReference>
<dbReference type="PROSITE" id="PS50075">
    <property type="entry name" value="CARRIER"/>
    <property type="match status" value="1"/>
</dbReference>
<dbReference type="InterPro" id="IPR042099">
    <property type="entry name" value="ANL_N_sf"/>
</dbReference>
<dbReference type="InterPro" id="IPR000873">
    <property type="entry name" value="AMP-dep_synth/lig_dom"/>
</dbReference>
<dbReference type="InterPro" id="IPR023213">
    <property type="entry name" value="CAT-like_dom_sf"/>
</dbReference>
<dbReference type="RefSeq" id="WP_344496564.1">
    <property type="nucleotide sequence ID" value="NZ_BAAAQX010000082.1"/>
</dbReference>
<dbReference type="InterPro" id="IPR020845">
    <property type="entry name" value="AMP-binding_CS"/>
</dbReference>